<dbReference type="InterPro" id="IPR002938">
    <property type="entry name" value="FAD-bd"/>
</dbReference>
<comment type="function">
    <text evidence="11">Catalyzes the hydroxylation of L-kynurenine (L-Kyn) to form 3-hydroxy-L-kynurenine (L-3OHKyn). Required for synthesis of quinolinic acid.</text>
</comment>
<keyword evidence="7 11" id="KW-0560">Oxidoreductase</keyword>
<dbReference type="GeneID" id="30962633"/>
<organism evidence="15 16">
    <name type="scientific">Ascoidea rubescens DSM 1968</name>
    <dbReference type="NCBI Taxonomy" id="1344418"/>
    <lineage>
        <taxon>Eukaryota</taxon>
        <taxon>Fungi</taxon>
        <taxon>Dikarya</taxon>
        <taxon>Ascomycota</taxon>
        <taxon>Saccharomycotina</taxon>
        <taxon>Saccharomycetes</taxon>
        <taxon>Ascoideaceae</taxon>
        <taxon>Ascoidea</taxon>
    </lineage>
</organism>
<evidence type="ECO:0000256" key="1">
    <source>
        <dbReference type="ARBA" id="ARBA00001974"/>
    </source>
</evidence>
<dbReference type="EMBL" id="KV454494">
    <property type="protein sequence ID" value="ODV58237.1"/>
    <property type="molecule type" value="Genomic_DNA"/>
</dbReference>
<comment type="cofactor">
    <cofactor evidence="1 11">
        <name>FAD</name>
        <dbReference type="ChEBI" id="CHEBI:57692"/>
    </cofactor>
</comment>
<evidence type="ECO:0000256" key="4">
    <source>
        <dbReference type="ARBA" id="ARBA00022787"/>
    </source>
</evidence>
<evidence type="ECO:0000313" key="16">
    <source>
        <dbReference type="Proteomes" id="UP000095038"/>
    </source>
</evidence>
<keyword evidence="9 11" id="KW-0496">Mitochondrion</keyword>
<gene>
    <name evidence="11" type="primary">BNA4</name>
    <name evidence="15" type="ORF">ASCRUDRAFT_128968</name>
</gene>
<dbReference type="GO" id="GO:0043420">
    <property type="term" value="P:anthranilate metabolic process"/>
    <property type="evidence" value="ECO:0007669"/>
    <property type="project" value="UniProtKB-UniRule"/>
</dbReference>
<evidence type="ECO:0000256" key="9">
    <source>
        <dbReference type="ARBA" id="ARBA00023128"/>
    </source>
</evidence>
<dbReference type="GO" id="GO:0071949">
    <property type="term" value="F:FAD binding"/>
    <property type="evidence" value="ECO:0007669"/>
    <property type="project" value="InterPro"/>
</dbReference>
<comment type="pathway">
    <text evidence="11">Cofactor biosynthesis; NAD(+) biosynthesis; quinolinate from L-kynurenine: step 1/3.</text>
</comment>
<evidence type="ECO:0000256" key="6">
    <source>
        <dbReference type="ARBA" id="ARBA00022857"/>
    </source>
</evidence>
<keyword evidence="8 11" id="KW-0503">Monooxygenase</keyword>
<dbReference type="RefSeq" id="XP_020044544.1">
    <property type="nucleotide sequence ID" value="XM_020188997.1"/>
</dbReference>
<keyword evidence="16" id="KW-1185">Reference proteome</keyword>
<dbReference type="GO" id="GO:0004502">
    <property type="term" value="F:kynurenine 3-monooxygenase activity"/>
    <property type="evidence" value="ECO:0007669"/>
    <property type="project" value="UniProtKB-UniRule"/>
</dbReference>
<keyword evidence="11 12" id="KW-0472">Membrane</keyword>
<evidence type="ECO:0000256" key="8">
    <source>
        <dbReference type="ARBA" id="ARBA00023033"/>
    </source>
</evidence>
<comment type="catalytic activity">
    <reaction evidence="10 11">
        <text>L-kynurenine + NADPH + O2 + H(+) = 3-hydroxy-L-kynurenine + NADP(+) + H2O</text>
        <dbReference type="Rhea" id="RHEA:20545"/>
        <dbReference type="ChEBI" id="CHEBI:15377"/>
        <dbReference type="ChEBI" id="CHEBI:15378"/>
        <dbReference type="ChEBI" id="CHEBI:15379"/>
        <dbReference type="ChEBI" id="CHEBI:57783"/>
        <dbReference type="ChEBI" id="CHEBI:57959"/>
        <dbReference type="ChEBI" id="CHEBI:58125"/>
        <dbReference type="ChEBI" id="CHEBI:58349"/>
        <dbReference type="EC" id="1.14.13.9"/>
    </reaction>
</comment>
<keyword evidence="3 11" id="KW-0662">Pyridine nucleotide biosynthesis</keyword>
<dbReference type="OrthoDB" id="10053569at2759"/>
<reference evidence="16" key="1">
    <citation type="submission" date="2016-05" db="EMBL/GenBank/DDBJ databases">
        <title>Comparative genomics of biotechnologically important yeasts.</title>
        <authorList>
            <consortium name="DOE Joint Genome Institute"/>
            <person name="Riley R."/>
            <person name="Haridas S."/>
            <person name="Wolfe K.H."/>
            <person name="Lopes M.R."/>
            <person name="Hittinger C.T."/>
            <person name="Goker M."/>
            <person name="Salamov A."/>
            <person name="Wisecaver J."/>
            <person name="Long T.M."/>
            <person name="Aerts A.L."/>
            <person name="Barry K."/>
            <person name="Choi C."/>
            <person name="Clum A."/>
            <person name="Coughlan A.Y."/>
            <person name="Deshpande S."/>
            <person name="Douglass A.P."/>
            <person name="Hanson S.J."/>
            <person name="Klenk H.-P."/>
            <person name="Labutti K."/>
            <person name="Lapidus A."/>
            <person name="Lindquist E."/>
            <person name="Lipzen A."/>
            <person name="Meier-Kolthoff J.P."/>
            <person name="Ohm R.A."/>
            <person name="Otillar R.P."/>
            <person name="Pangilinan J."/>
            <person name="Peng Y."/>
            <person name="Rokas A."/>
            <person name="Rosa C.A."/>
            <person name="Scheuner C."/>
            <person name="Sibirny A.A."/>
            <person name="Slot J.C."/>
            <person name="Stielow J.B."/>
            <person name="Sun H."/>
            <person name="Kurtzman C.P."/>
            <person name="Blackwell M."/>
            <person name="Grigoriev I.V."/>
            <person name="Jeffries T.W."/>
        </authorList>
    </citation>
    <scope>NUCLEOTIDE SEQUENCE [LARGE SCALE GENOMIC DNA]</scope>
    <source>
        <strain evidence="16">DSM 1968</strain>
    </source>
</reference>
<dbReference type="GO" id="GO:0005741">
    <property type="term" value="C:mitochondrial outer membrane"/>
    <property type="evidence" value="ECO:0007669"/>
    <property type="project" value="UniProtKB-SubCell"/>
</dbReference>
<sequence length="475" mass="54711">MNSYEPREESVAIIGAGLVGCLAALNFAKLGYYVTLFELRDDPRLRDTTDKNLRSINLAVSERGIKSLNYVDLEMSLRVLSKIVPMRARMVHDLEGNQKSIPYGLHGETINSIDRGFLNVELLNEIDMNNNIQILFGLKLVKLDFNKKNNDNPIVYFQSNKKKDDDISNPIQSYEFDFVVGADGAYSQTRFQLQKFIRMNFEQEYIDTAYIELVIPPGKKNSYQLDPQHLHIWPRENFMLMAMPNHDGSFTSTFFGPWDLLKNLNNDEKVLGFFQTNFPDSINLIGLQKLLYAFKYHPKGALVCTFCDPYNYKGKCIIIGDAAHSMVPFYGQGMNCGFEDVRVLTDLLKKHNFTTELAFQEYSETRNKDLIAIINLAKENYKEMSQRVNTQQFQIRKTIDNLLYRILGDKWLPLYTMVSFRNDIPYSEAIRRGRKQYNIITGIQIGVATVGILAGYKYSRSLFSSFTNMIIKSLK</sequence>
<evidence type="ECO:0000256" key="2">
    <source>
        <dbReference type="ARBA" id="ARBA00022630"/>
    </source>
</evidence>
<dbReference type="AlphaFoldDB" id="A0A1D2V9R3"/>
<dbReference type="SUPFAM" id="SSF51905">
    <property type="entry name" value="FAD/NAD(P)-binding domain"/>
    <property type="match status" value="1"/>
</dbReference>
<evidence type="ECO:0000313" key="15">
    <source>
        <dbReference type="EMBL" id="ODV58237.1"/>
    </source>
</evidence>
<evidence type="ECO:0000256" key="11">
    <source>
        <dbReference type="HAMAP-Rule" id="MF_03018"/>
    </source>
</evidence>
<feature type="domain" description="FAD/NAD(P)-binding" evidence="14">
    <location>
        <begin position="6"/>
        <end position="66"/>
    </location>
</feature>
<comment type="subcellular location">
    <subcellularLocation>
        <location evidence="11">Mitochondrion outer membrane</location>
    </subcellularLocation>
</comment>
<dbReference type="GO" id="GO:0006569">
    <property type="term" value="P:L-tryptophan catabolic process"/>
    <property type="evidence" value="ECO:0007669"/>
    <property type="project" value="UniProtKB-UniRule"/>
</dbReference>
<dbReference type="PROSITE" id="PS51257">
    <property type="entry name" value="PROKAR_LIPOPROTEIN"/>
    <property type="match status" value="1"/>
</dbReference>
<dbReference type="InterPro" id="IPR027545">
    <property type="entry name" value="Kynurenine_monooxygenase"/>
</dbReference>
<protein>
    <recommendedName>
        <fullName evidence="11">Kynurenine 3-monooxygenase</fullName>
        <ecNumber evidence="11">1.14.13.9</ecNumber>
    </recommendedName>
    <alternativeName>
        <fullName evidence="11">Biosynthesis of nicotinic acid protein 4</fullName>
    </alternativeName>
    <alternativeName>
        <fullName evidence="11">Kynurenine 3-hydroxylase</fullName>
    </alternativeName>
</protein>
<dbReference type="PANTHER" id="PTHR46028:SF2">
    <property type="entry name" value="KYNURENINE 3-MONOOXYGENASE"/>
    <property type="match status" value="1"/>
</dbReference>
<keyword evidence="4 11" id="KW-1000">Mitochondrion outer membrane</keyword>
<dbReference type="PANTHER" id="PTHR46028">
    <property type="entry name" value="KYNURENINE 3-MONOOXYGENASE"/>
    <property type="match status" value="1"/>
</dbReference>
<dbReference type="UniPathway" id="UPA00253">
    <property type="reaction ID" value="UER00328"/>
</dbReference>
<dbReference type="InParanoid" id="A0A1D2V9R3"/>
<dbReference type="InterPro" id="IPR023753">
    <property type="entry name" value="FAD/NAD-binding_dom"/>
</dbReference>
<dbReference type="InterPro" id="IPR036188">
    <property type="entry name" value="FAD/NAD-bd_sf"/>
</dbReference>
<dbReference type="GO" id="GO:0019805">
    <property type="term" value="P:quinolinate biosynthetic process"/>
    <property type="evidence" value="ECO:0007669"/>
    <property type="project" value="UniProtKB-UniRule"/>
</dbReference>
<proteinExistence type="inferred from homology"/>
<dbReference type="Pfam" id="PF01494">
    <property type="entry name" value="FAD_binding_3"/>
    <property type="match status" value="1"/>
</dbReference>
<dbReference type="GO" id="GO:0034354">
    <property type="term" value="P:'de novo' NAD+ biosynthetic process from L-tryptophan"/>
    <property type="evidence" value="ECO:0007669"/>
    <property type="project" value="UniProtKB-UniRule"/>
</dbReference>
<dbReference type="PRINTS" id="PR00420">
    <property type="entry name" value="RNGMNOXGNASE"/>
</dbReference>
<dbReference type="FunCoup" id="A0A1D2V9R3">
    <property type="interactions" value="771"/>
</dbReference>
<evidence type="ECO:0000256" key="10">
    <source>
        <dbReference type="ARBA" id="ARBA00047818"/>
    </source>
</evidence>
<feature type="transmembrane region" description="Helical" evidence="12">
    <location>
        <begin position="12"/>
        <end position="36"/>
    </location>
</feature>
<evidence type="ECO:0000256" key="12">
    <source>
        <dbReference type="SAM" id="Phobius"/>
    </source>
</evidence>
<dbReference type="Pfam" id="PF07992">
    <property type="entry name" value="Pyr_redox_2"/>
    <property type="match status" value="1"/>
</dbReference>
<dbReference type="GO" id="GO:0070189">
    <property type="term" value="P:kynurenine metabolic process"/>
    <property type="evidence" value="ECO:0007669"/>
    <property type="project" value="TreeGrafter"/>
</dbReference>
<evidence type="ECO:0000256" key="7">
    <source>
        <dbReference type="ARBA" id="ARBA00023002"/>
    </source>
</evidence>
<dbReference type="FunFam" id="3.50.50.60:FF:000129">
    <property type="entry name" value="Kynurenine 3-monooxygenase"/>
    <property type="match status" value="1"/>
</dbReference>
<dbReference type="EC" id="1.14.13.9" evidence="11"/>
<comment type="similarity">
    <text evidence="11">Belongs to the aromatic-ring hydroxylase family. KMO subfamily.</text>
</comment>
<evidence type="ECO:0000256" key="3">
    <source>
        <dbReference type="ARBA" id="ARBA00022642"/>
    </source>
</evidence>
<keyword evidence="2 11" id="KW-0285">Flavoprotein</keyword>
<dbReference type="STRING" id="1344418.A0A1D2V9R3"/>
<dbReference type="Proteomes" id="UP000095038">
    <property type="component" value="Unassembled WGS sequence"/>
</dbReference>
<keyword evidence="12" id="KW-1133">Transmembrane helix</keyword>
<evidence type="ECO:0000259" key="14">
    <source>
        <dbReference type="Pfam" id="PF07992"/>
    </source>
</evidence>
<keyword evidence="12" id="KW-0812">Transmembrane</keyword>
<feature type="domain" description="FAD-binding" evidence="13">
    <location>
        <begin position="176"/>
        <end position="348"/>
    </location>
</feature>
<evidence type="ECO:0000256" key="5">
    <source>
        <dbReference type="ARBA" id="ARBA00022827"/>
    </source>
</evidence>
<name>A0A1D2V9R3_9ASCO</name>
<keyword evidence="6 11" id="KW-0521">NADP</keyword>
<evidence type="ECO:0000259" key="13">
    <source>
        <dbReference type="Pfam" id="PF01494"/>
    </source>
</evidence>
<keyword evidence="5 11" id="KW-0274">FAD</keyword>
<accession>A0A1D2V9R3</accession>
<dbReference type="HAMAP" id="MF_01971">
    <property type="entry name" value="Kynurenine_monooxygenase"/>
    <property type="match status" value="1"/>
</dbReference>
<dbReference type="Gene3D" id="3.50.50.60">
    <property type="entry name" value="FAD/NAD(P)-binding domain"/>
    <property type="match status" value="1"/>
</dbReference>